<evidence type="ECO:0000313" key="2">
    <source>
        <dbReference type="Proteomes" id="UP001458880"/>
    </source>
</evidence>
<proteinExistence type="predicted"/>
<reference evidence="1 2" key="1">
    <citation type="journal article" date="2024" name="BMC Genomics">
        <title>De novo assembly and annotation of Popillia japonica's genome with initial clues to its potential as an invasive pest.</title>
        <authorList>
            <person name="Cucini C."/>
            <person name="Boschi S."/>
            <person name="Funari R."/>
            <person name="Cardaioli E."/>
            <person name="Iannotti N."/>
            <person name="Marturano G."/>
            <person name="Paoli F."/>
            <person name="Bruttini M."/>
            <person name="Carapelli A."/>
            <person name="Frati F."/>
            <person name="Nardi F."/>
        </authorList>
    </citation>
    <scope>NUCLEOTIDE SEQUENCE [LARGE SCALE GENOMIC DNA]</scope>
    <source>
        <strain evidence="1">DMR45628</strain>
    </source>
</reference>
<organism evidence="1 2">
    <name type="scientific">Popillia japonica</name>
    <name type="common">Japanese beetle</name>
    <dbReference type="NCBI Taxonomy" id="7064"/>
    <lineage>
        <taxon>Eukaryota</taxon>
        <taxon>Metazoa</taxon>
        <taxon>Ecdysozoa</taxon>
        <taxon>Arthropoda</taxon>
        <taxon>Hexapoda</taxon>
        <taxon>Insecta</taxon>
        <taxon>Pterygota</taxon>
        <taxon>Neoptera</taxon>
        <taxon>Endopterygota</taxon>
        <taxon>Coleoptera</taxon>
        <taxon>Polyphaga</taxon>
        <taxon>Scarabaeiformia</taxon>
        <taxon>Scarabaeidae</taxon>
        <taxon>Rutelinae</taxon>
        <taxon>Popillia</taxon>
    </lineage>
</organism>
<keyword evidence="2" id="KW-1185">Reference proteome</keyword>
<sequence length="73" mass="7768">MGKGTTKKKNNALLPFQGIKSADITLSKKKNNALLPFQGIKSADITLSFVFTGLWNLRLIEVADGSSKKGCGG</sequence>
<dbReference type="AlphaFoldDB" id="A0AAW1LV58"/>
<name>A0AAW1LV58_POPJA</name>
<protein>
    <submittedName>
        <fullName evidence="1">Uncharacterized protein</fullName>
    </submittedName>
</protein>
<accession>A0AAW1LV58</accession>
<dbReference type="EMBL" id="JASPKY010000096">
    <property type="protein sequence ID" value="KAK9737730.1"/>
    <property type="molecule type" value="Genomic_DNA"/>
</dbReference>
<gene>
    <name evidence="1" type="ORF">QE152_g10501</name>
</gene>
<dbReference type="Proteomes" id="UP001458880">
    <property type="component" value="Unassembled WGS sequence"/>
</dbReference>
<evidence type="ECO:0000313" key="1">
    <source>
        <dbReference type="EMBL" id="KAK9737730.1"/>
    </source>
</evidence>
<comment type="caution">
    <text evidence="1">The sequence shown here is derived from an EMBL/GenBank/DDBJ whole genome shotgun (WGS) entry which is preliminary data.</text>
</comment>